<evidence type="ECO:0000313" key="2">
    <source>
        <dbReference type="EMBL" id="KAI7750268.1"/>
    </source>
</evidence>
<dbReference type="AlphaFoldDB" id="A0AAD5GSB9"/>
<name>A0AAD5GSB9_AMBAR</name>
<organism evidence="2 3">
    <name type="scientific">Ambrosia artemisiifolia</name>
    <name type="common">Common ragweed</name>
    <dbReference type="NCBI Taxonomy" id="4212"/>
    <lineage>
        <taxon>Eukaryota</taxon>
        <taxon>Viridiplantae</taxon>
        <taxon>Streptophyta</taxon>
        <taxon>Embryophyta</taxon>
        <taxon>Tracheophyta</taxon>
        <taxon>Spermatophyta</taxon>
        <taxon>Magnoliopsida</taxon>
        <taxon>eudicotyledons</taxon>
        <taxon>Gunneridae</taxon>
        <taxon>Pentapetalae</taxon>
        <taxon>asterids</taxon>
        <taxon>campanulids</taxon>
        <taxon>Asterales</taxon>
        <taxon>Asteraceae</taxon>
        <taxon>Asteroideae</taxon>
        <taxon>Heliantheae alliance</taxon>
        <taxon>Heliantheae</taxon>
        <taxon>Ambrosia</taxon>
    </lineage>
</organism>
<keyword evidence="3" id="KW-1185">Reference proteome</keyword>
<comment type="caution">
    <text evidence="2">The sequence shown here is derived from an EMBL/GenBank/DDBJ whole genome shotgun (WGS) entry which is preliminary data.</text>
</comment>
<evidence type="ECO:0000256" key="1">
    <source>
        <dbReference type="SAM" id="MobiDB-lite"/>
    </source>
</evidence>
<accession>A0AAD5GSB9</accession>
<dbReference type="Proteomes" id="UP001206925">
    <property type="component" value="Unassembled WGS sequence"/>
</dbReference>
<sequence length="96" mass="10613">PDLSTIPSSPASGFQNFGYMQDSSELLQSNANPNRIFVKVYKSGAFVNSVWYIKILSPQDVQQLGKQEVESFGQNPGEKIQRDFSGHPPSMGSLDF</sequence>
<protein>
    <submittedName>
        <fullName evidence="2">Uncharacterized protein</fullName>
    </submittedName>
</protein>
<proteinExistence type="predicted"/>
<gene>
    <name evidence="2" type="ORF">M8C21_006370</name>
</gene>
<dbReference type="EMBL" id="JAMZMK010006172">
    <property type="protein sequence ID" value="KAI7750268.1"/>
    <property type="molecule type" value="Genomic_DNA"/>
</dbReference>
<reference evidence="2" key="1">
    <citation type="submission" date="2022-06" db="EMBL/GenBank/DDBJ databases">
        <title>Uncovering the hologenomic basis of an extraordinary plant invasion.</title>
        <authorList>
            <person name="Bieker V.C."/>
            <person name="Martin M.D."/>
            <person name="Gilbert T."/>
            <person name="Hodgins K."/>
            <person name="Battlay P."/>
            <person name="Petersen B."/>
            <person name="Wilson J."/>
        </authorList>
    </citation>
    <scope>NUCLEOTIDE SEQUENCE</scope>
    <source>
        <strain evidence="2">AA19_3_7</strain>
        <tissue evidence="2">Leaf</tissue>
    </source>
</reference>
<feature type="region of interest" description="Disordered" evidence="1">
    <location>
        <begin position="68"/>
        <end position="96"/>
    </location>
</feature>
<evidence type="ECO:0000313" key="3">
    <source>
        <dbReference type="Proteomes" id="UP001206925"/>
    </source>
</evidence>
<feature type="non-terminal residue" evidence="2">
    <location>
        <position position="1"/>
    </location>
</feature>